<comment type="function">
    <text evidence="7">Catalyzes the transfer of the enolpyruvyl moiety of phosphoenolpyruvate (PEP) to the 5-hydroxyl of shikimate-3-phosphate (S3P) to produce enolpyruvyl shikimate-3-phosphate and inorganic phosphate.</text>
</comment>
<dbReference type="eggNOG" id="arCOG04134">
    <property type="taxonomic scope" value="Archaea"/>
</dbReference>
<feature type="binding site" evidence="7">
    <location>
        <position position="388"/>
    </location>
    <ligand>
        <name>phosphoenolpyruvate</name>
        <dbReference type="ChEBI" id="CHEBI:58702"/>
    </ligand>
</feature>
<comment type="pathway">
    <text evidence="1">Metabolic intermediate biosynthesis; chorismate biosynthesis; chorismate from D-erythrose 4-phosphate and phosphoenolpyruvate: step 6/7.</text>
</comment>
<dbReference type="STRING" id="523850.TON_1138"/>
<evidence type="ECO:0000313" key="10">
    <source>
        <dbReference type="Proteomes" id="UP000002727"/>
    </source>
</evidence>
<feature type="binding site" evidence="7">
    <location>
        <position position="362"/>
    </location>
    <ligand>
        <name>phosphoenolpyruvate</name>
        <dbReference type="ChEBI" id="CHEBI:58702"/>
    </ligand>
</feature>
<evidence type="ECO:0000256" key="7">
    <source>
        <dbReference type="HAMAP-Rule" id="MF_00210"/>
    </source>
</evidence>
<feature type="binding site" evidence="7">
    <location>
        <position position="313"/>
    </location>
    <ligand>
        <name>3-phosphoshikimate</name>
        <dbReference type="ChEBI" id="CHEBI:145989"/>
    </ligand>
</feature>
<evidence type="ECO:0000256" key="2">
    <source>
        <dbReference type="ARBA" id="ARBA00009948"/>
    </source>
</evidence>
<dbReference type="Gene3D" id="3.65.10.10">
    <property type="entry name" value="Enolpyruvate transferase domain"/>
    <property type="match status" value="2"/>
</dbReference>
<dbReference type="HOGENOM" id="CLU_024321_0_0_2"/>
<dbReference type="InterPro" id="IPR001986">
    <property type="entry name" value="Enolpyruvate_Tfrase_dom"/>
</dbReference>
<feature type="binding site" evidence="7">
    <location>
        <position position="157"/>
    </location>
    <ligand>
        <name>3-phosphoshikimate</name>
        <dbReference type="ChEBI" id="CHEBI:145989"/>
    </ligand>
</feature>
<feature type="binding site" evidence="7">
    <location>
        <position position="291"/>
    </location>
    <ligand>
        <name>3-phosphoshikimate</name>
        <dbReference type="ChEBI" id="CHEBI:145989"/>
    </ligand>
</feature>
<evidence type="ECO:0000256" key="6">
    <source>
        <dbReference type="ARBA" id="ARBA00044633"/>
    </source>
</evidence>
<comment type="similarity">
    <text evidence="2 7">Belongs to the EPSP synthase family.</text>
</comment>
<dbReference type="EC" id="2.5.1.19" evidence="7"/>
<dbReference type="HAMAP" id="MF_00210">
    <property type="entry name" value="EPSP_synth"/>
    <property type="match status" value="1"/>
</dbReference>
<accession>B6YX13</accession>
<comment type="subcellular location">
    <subcellularLocation>
        <location evidence="7">Cytoplasm</location>
    </subcellularLocation>
</comment>
<proteinExistence type="inferred from homology"/>
<feature type="binding site" evidence="7">
    <location>
        <position position="113"/>
    </location>
    <ligand>
        <name>phosphoenolpyruvate</name>
        <dbReference type="ChEBI" id="CHEBI:58702"/>
    </ligand>
</feature>
<evidence type="ECO:0000256" key="4">
    <source>
        <dbReference type="ARBA" id="ARBA00022679"/>
    </source>
</evidence>
<keyword evidence="3 7" id="KW-0028">Amino-acid biosynthesis</keyword>
<feature type="domain" description="Enolpyruvate transferase" evidence="8">
    <location>
        <begin position="6"/>
        <end position="397"/>
    </location>
</feature>
<dbReference type="Proteomes" id="UP000002727">
    <property type="component" value="Chromosome"/>
</dbReference>
<evidence type="ECO:0000256" key="3">
    <source>
        <dbReference type="ARBA" id="ARBA00022605"/>
    </source>
</evidence>
<dbReference type="GO" id="GO:0005737">
    <property type="term" value="C:cytoplasm"/>
    <property type="evidence" value="ECO:0007669"/>
    <property type="project" value="UniProtKB-SubCell"/>
</dbReference>
<keyword evidence="4 7" id="KW-0808">Transferase</keyword>
<name>B6YX13_THEON</name>
<dbReference type="CDD" id="cd01556">
    <property type="entry name" value="EPSP_synthase"/>
    <property type="match status" value="1"/>
</dbReference>
<dbReference type="GO" id="GO:0009423">
    <property type="term" value="P:chorismate biosynthetic process"/>
    <property type="evidence" value="ECO:0007669"/>
    <property type="project" value="UniProtKB-UniRule"/>
</dbReference>
<feature type="binding site" evidence="7">
    <location>
        <position position="321"/>
    </location>
    <ligand>
        <name>phosphoenolpyruvate</name>
        <dbReference type="ChEBI" id="CHEBI:58702"/>
    </ligand>
</feature>
<dbReference type="Pfam" id="PF00275">
    <property type="entry name" value="EPSP_synthase"/>
    <property type="match status" value="1"/>
</dbReference>
<dbReference type="EMBL" id="CP000855">
    <property type="protein sequence ID" value="ACJ16626.1"/>
    <property type="molecule type" value="Genomic_DNA"/>
</dbReference>
<feature type="binding site" evidence="7">
    <location>
        <position position="156"/>
    </location>
    <ligand>
        <name>3-phosphoshikimate</name>
        <dbReference type="ChEBI" id="CHEBI:145989"/>
    </ligand>
</feature>
<dbReference type="KEGG" id="ton:TON_1138"/>
<feature type="binding site" evidence="7">
    <location>
        <position position="21"/>
    </location>
    <ligand>
        <name>3-phosphoshikimate</name>
        <dbReference type="ChEBI" id="CHEBI:145989"/>
    </ligand>
</feature>
<dbReference type="SUPFAM" id="SSF55205">
    <property type="entry name" value="EPT/RTPC-like"/>
    <property type="match status" value="1"/>
</dbReference>
<dbReference type="GO" id="GO:0003866">
    <property type="term" value="F:3-phosphoshikimate 1-carboxyvinyltransferase activity"/>
    <property type="evidence" value="ECO:0007669"/>
    <property type="project" value="UniProtKB-UniRule"/>
</dbReference>
<dbReference type="AlphaFoldDB" id="B6YX13"/>
<dbReference type="PIRSF" id="PIRSF000505">
    <property type="entry name" value="EPSPS"/>
    <property type="match status" value="1"/>
</dbReference>
<feature type="binding site" evidence="7">
    <location>
        <position position="22"/>
    </location>
    <ligand>
        <name>3-phosphoshikimate</name>
        <dbReference type="ChEBI" id="CHEBI:145989"/>
    </ligand>
</feature>
<reference evidence="9 10" key="1">
    <citation type="journal article" date="2008" name="J. Bacteriol.">
        <title>The complete genome sequence of Thermococcus onnurineus NA1 reveals a mixed heterotrophic and carboxydotrophic metabolism.</title>
        <authorList>
            <person name="Lee H.S."/>
            <person name="Kang S.G."/>
            <person name="Bae S.S."/>
            <person name="Lim J.K."/>
            <person name="Cho Y."/>
            <person name="Kim Y.J."/>
            <person name="Jeon J.H."/>
            <person name="Cha S.S."/>
            <person name="Kwon K.K."/>
            <person name="Kim H.T."/>
            <person name="Park C.J."/>
            <person name="Lee H.W."/>
            <person name="Kim S.I."/>
            <person name="Chun J."/>
            <person name="Colwell R.R."/>
            <person name="Kim S.J."/>
            <person name="Lee J.H."/>
        </authorList>
    </citation>
    <scope>NUCLEOTIDE SEQUENCE [LARGE SCALE GENOMIC DNA]</scope>
    <source>
        <strain evidence="9 10">NA1</strain>
    </source>
</reference>
<evidence type="ECO:0000259" key="8">
    <source>
        <dbReference type="Pfam" id="PF00275"/>
    </source>
</evidence>
<feature type="binding site" evidence="7">
    <location>
        <position position="85"/>
    </location>
    <ligand>
        <name>phosphoenolpyruvate</name>
        <dbReference type="ChEBI" id="CHEBI:58702"/>
    </ligand>
</feature>
<evidence type="ECO:0000256" key="1">
    <source>
        <dbReference type="ARBA" id="ARBA00004811"/>
    </source>
</evidence>
<feature type="binding site" evidence="7">
    <location>
        <position position="26"/>
    </location>
    <ligand>
        <name>3-phosphoshikimate</name>
        <dbReference type="ChEBI" id="CHEBI:145989"/>
    </ligand>
</feature>
<dbReference type="PANTHER" id="PTHR21090:SF5">
    <property type="entry name" value="PENTAFUNCTIONAL AROM POLYPEPTIDE"/>
    <property type="match status" value="1"/>
</dbReference>
<comment type="subunit">
    <text evidence="7">Monomer.</text>
</comment>
<dbReference type="InterPro" id="IPR023193">
    <property type="entry name" value="EPSP_synthase_CS"/>
</dbReference>
<comment type="caution">
    <text evidence="7">Lacks conserved residue(s) required for the propagation of feature annotation.</text>
</comment>
<feature type="active site" description="Proton acceptor" evidence="7">
    <location>
        <position position="291"/>
    </location>
</feature>
<feature type="binding site" evidence="7">
    <location>
        <position position="317"/>
    </location>
    <ligand>
        <name>3-phosphoshikimate</name>
        <dbReference type="ChEBI" id="CHEBI:145989"/>
    </ligand>
</feature>
<feature type="binding site" evidence="7">
    <location>
        <position position="21"/>
    </location>
    <ligand>
        <name>phosphoenolpyruvate</name>
        <dbReference type="ChEBI" id="CHEBI:58702"/>
    </ligand>
</feature>
<dbReference type="NCBIfam" id="TIGR01356">
    <property type="entry name" value="aroA"/>
    <property type="match status" value="1"/>
</dbReference>
<dbReference type="PROSITE" id="PS00885">
    <property type="entry name" value="EPSP_SYNTHASE_2"/>
    <property type="match status" value="1"/>
</dbReference>
<dbReference type="GO" id="GO:0008652">
    <property type="term" value="P:amino acid biosynthetic process"/>
    <property type="evidence" value="ECO:0007669"/>
    <property type="project" value="UniProtKB-KW"/>
</dbReference>
<evidence type="ECO:0000256" key="5">
    <source>
        <dbReference type="ARBA" id="ARBA00023141"/>
    </source>
</evidence>
<gene>
    <name evidence="7" type="primary">aroA</name>
    <name evidence="9" type="ordered locus">TON_1138</name>
</gene>
<dbReference type="InterPro" id="IPR006264">
    <property type="entry name" value="EPSP_synthase"/>
</dbReference>
<protein>
    <recommendedName>
        <fullName evidence="7">3-phosphoshikimate 1-carboxyvinyltransferase</fullName>
        <ecNumber evidence="7">2.5.1.19</ecNumber>
    </recommendedName>
    <alternativeName>
        <fullName evidence="7">5-enolpyruvylshikimate-3-phosphate synthase</fullName>
        <shortName evidence="7">EPSP synthase</shortName>
        <shortName evidence="7">EPSPS</shortName>
    </alternativeName>
</protein>
<sequence>MGVIIRPVGEVTGEVEAPPSKSYTHRAYFLALLAEGRSKVKRPLVSDDTLATLNAIRAFGASVEGESIIPPEWPKGAFIDAHESGTTARIALAVASIGGGESTVNGGRRLRERPFGELVRALRKAGAEIEGERLPLRVIGRNLRRRDVEVDASTSSQFATALLIIGAKVGMEVLIKRSVSRPYIEVTARTLKAFGADFRREGFDFYIEPGITGTSFTVPGDYSSASFFLAAGALYGRVKIRNLDPKDVQADRAIIDALREFGAEVRVGRNYVEAEKGELRGVEMDCSDFPDLFPVLAVVASYAEGRSVLRARQLRFKESDRVRAMAVNLSRMGIRVRELPDGLEIEGGRPKGGQFETFNDHRIAMAMVVAALGARGESVIPETGSVSKSYPGFFNDLRRLVG</sequence>
<dbReference type="PANTHER" id="PTHR21090">
    <property type="entry name" value="AROM/DEHYDROQUINATE SYNTHASE"/>
    <property type="match status" value="1"/>
</dbReference>
<keyword evidence="5 7" id="KW-0057">Aromatic amino acid biosynthesis</keyword>
<dbReference type="GO" id="GO:0009073">
    <property type="term" value="P:aromatic amino acid family biosynthetic process"/>
    <property type="evidence" value="ECO:0007669"/>
    <property type="project" value="UniProtKB-KW"/>
</dbReference>
<feature type="binding site" evidence="7">
    <location>
        <position position="155"/>
    </location>
    <ligand>
        <name>3-phosphoshikimate</name>
        <dbReference type="ChEBI" id="CHEBI:145989"/>
    </ligand>
</feature>
<comment type="catalytic activity">
    <reaction evidence="6">
        <text>3-phosphoshikimate + phosphoenolpyruvate = 5-O-(1-carboxyvinyl)-3-phosphoshikimate + phosphate</text>
        <dbReference type="Rhea" id="RHEA:21256"/>
        <dbReference type="ChEBI" id="CHEBI:43474"/>
        <dbReference type="ChEBI" id="CHEBI:57701"/>
        <dbReference type="ChEBI" id="CHEBI:58702"/>
        <dbReference type="ChEBI" id="CHEBI:145989"/>
        <dbReference type="EC" id="2.5.1.19"/>
    </reaction>
    <physiologicalReaction direction="left-to-right" evidence="6">
        <dbReference type="Rhea" id="RHEA:21257"/>
    </physiologicalReaction>
</comment>
<dbReference type="PATRIC" id="fig|523850.10.peg.1146"/>
<feature type="binding site" evidence="7">
    <location>
        <position position="157"/>
    </location>
    <ligand>
        <name>phosphoenolpyruvate</name>
        <dbReference type="ChEBI" id="CHEBI:58702"/>
    </ligand>
</feature>
<keyword evidence="7" id="KW-0963">Cytoplasm</keyword>
<keyword evidence="10" id="KW-1185">Reference proteome</keyword>
<dbReference type="UniPathway" id="UPA00053">
    <property type="reaction ID" value="UER00089"/>
</dbReference>
<evidence type="ECO:0000313" key="9">
    <source>
        <dbReference type="EMBL" id="ACJ16626.1"/>
    </source>
</evidence>
<dbReference type="InterPro" id="IPR013792">
    <property type="entry name" value="RNA3'P_cycl/enolpyr_Trfase_a/b"/>
</dbReference>
<dbReference type="InterPro" id="IPR036968">
    <property type="entry name" value="Enolpyruvate_Tfrase_sf"/>
</dbReference>
<organism evidence="9 10">
    <name type="scientific">Thermococcus onnurineus (strain NA1)</name>
    <dbReference type="NCBI Taxonomy" id="523850"/>
    <lineage>
        <taxon>Archaea</taxon>
        <taxon>Methanobacteriati</taxon>
        <taxon>Methanobacteriota</taxon>
        <taxon>Thermococci</taxon>
        <taxon>Thermococcales</taxon>
        <taxon>Thermococcaceae</taxon>
        <taxon>Thermococcus</taxon>
    </lineage>
</organism>